<evidence type="ECO:0000256" key="2">
    <source>
        <dbReference type="ARBA" id="ARBA00004664"/>
    </source>
</evidence>
<dbReference type="SUPFAM" id="SSF51366">
    <property type="entry name" value="Ribulose-phoshate binding barrel"/>
    <property type="match status" value="1"/>
</dbReference>
<dbReference type="FunFam" id="3.20.20.70:FF:000075">
    <property type="entry name" value="Tryptophan biosynthesis protein TRP1"/>
    <property type="match status" value="1"/>
</dbReference>
<gene>
    <name evidence="10" type="primary">trpF</name>
    <name evidence="12" type="ORF">HCJ38_03170</name>
</gene>
<dbReference type="NCBIfam" id="NF002300">
    <property type="entry name" value="PRK01222.1-7"/>
    <property type="match status" value="1"/>
</dbReference>
<dbReference type="PANTHER" id="PTHR42894:SF1">
    <property type="entry name" value="N-(5'-PHOSPHORIBOSYL)ANTHRANILATE ISOMERASE"/>
    <property type="match status" value="1"/>
</dbReference>
<evidence type="ECO:0000256" key="8">
    <source>
        <dbReference type="ARBA" id="ARBA00023141"/>
    </source>
</evidence>
<evidence type="ECO:0000256" key="6">
    <source>
        <dbReference type="ARBA" id="ARBA00022605"/>
    </source>
</evidence>
<dbReference type="Gene3D" id="3.20.20.70">
    <property type="entry name" value="Aldolase class I"/>
    <property type="match status" value="1"/>
</dbReference>
<dbReference type="UniPathway" id="UPA00035">
    <property type="reaction ID" value="UER00042"/>
</dbReference>
<dbReference type="EC" id="5.3.1.24" evidence="4 10"/>
<sequence length="204" mass="22199">MLVKICGLKKAVDVQAAVENGADMIGFVFAKSKRNVSVEKAHQLAKDIPASIKKVGVFVNPTEEELTEAIQKVPLDIVQLHGQESTEQANRTDVEVIKAFQVKNGIVPNNIKDYPNAYILLDAPAEEYEGGSGKTFDWEKINCNLLTTEKLIIAGGLNADNVTEAITRFSPFAVDISSGVETAGEKDPTKIKKFIKIAKGDEQL</sequence>
<dbReference type="InterPro" id="IPR013785">
    <property type="entry name" value="Aldolase_TIM"/>
</dbReference>
<accession>A0A7X0X5N7</accession>
<evidence type="ECO:0000256" key="5">
    <source>
        <dbReference type="ARBA" id="ARBA00022272"/>
    </source>
</evidence>
<evidence type="ECO:0000256" key="3">
    <source>
        <dbReference type="ARBA" id="ARBA00007571"/>
    </source>
</evidence>
<keyword evidence="9 10" id="KW-0413">Isomerase</keyword>
<evidence type="ECO:0000259" key="11">
    <source>
        <dbReference type="Pfam" id="PF00697"/>
    </source>
</evidence>
<feature type="domain" description="N-(5'phosphoribosyl) anthranilate isomerase (PRAI)" evidence="11">
    <location>
        <begin position="3"/>
        <end position="196"/>
    </location>
</feature>
<evidence type="ECO:0000256" key="10">
    <source>
        <dbReference type="HAMAP-Rule" id="MF_00135"/>
    </source>
</evidence>
<dbReference type="HAMAP" id="MF_00135">
    <property type="entry name" value="PRAI"/>
    <property type="match status" value="1"/>
</dbReference>
<comment type="pathway">
    <text evidence="2 10">Amino-acid biosynthesis; L-tryptophan biosynthesis; L-tryptophan from chorismate: step 3/5.</text>
</comment>
<comment type="caution">
    <text evidence="12">The sequence shown here is derived from an EMBL/GenBank/DDBJ whole genome shotgun (WGS) entry which is preliminary data.</text>
</comment>
<dbReference type="Pfam" id="PF00697">
    <property type="entry name" value="PRAI"/>
    <property type="match status" value="1"/>
</dbReference>
<dbReference type="RefSeq" id="WP_185380616.1">
    <property type="nucleotide sequence ID" value="NZ_JAASTW010000003.1"/>
</dbReference>
<comment type="catalytic activity">
    <reaction evidence="1 10">
        <text>N-(5-phospho-beta-D-ribosyl)anthranilate = 1-(2-carboxyphenylamino)-1-deoxy-D-ribulose 5-phosphate</text>
        <dbReference type="Rhea" id="RHEA:21540"/>
        <dbReference type="ChEBI" id="CHEBI:18277"/>
        <dbReference type="ChEBI" id="CHEBI:58613"/>
        <dbReference type="EC" id="5.3.1.24"/>
    </reaction>
</comment>
<dbReference type="InterPro" id="IPR011060">
    <property type="entry name" value="RibuloseP-bd_barrel"/>
</dbReference>
<dbReference type="Proteomes" id="UP000561617">
    <property type="component" value="Unassembled WGS sequence"/>
</dbReference>
<comment type="similarity">
    <text evidence="3 10">Belongs to the TrpF family.</text>
</comment>
<evidence type="ECO:0000256" key="7">
    <source>
        <dbReference type="ARBA" id="ARBA00022822"/>
    </source>
</evidence>
<evidence type="ECO:0000256" key="1">
    <source>
        <dbReference type="ARBA" id="ARBA00001164"/>
    </source>
</evidence>
<dbReference type="EMBL" id="JAASTW010000003">
    <property type="protein sequence ID" value="MBC1488009.1"/>
    <property type="molecule type" value="Genomic_DNA"/>
</dbReference>
<evidence type="ECO:0000256" key="4">
    <source>
        <dbReference type="ARBA" id="ARBA00012572"/>
    </source>
</evidence>
<keyword evidence="6 10" id="KW-0028">Amino-acid biosynthesis</keyword>
<evidence type="ECO:0000256" key="9">
    <source>
        <dbReference type="ARBA" id="ARBA00023235"/>
    </source>
</evidence>
<name>A0A7X0X5N7_9LIST</name>
<dbReference type="GO" id="GO:0000162">
    <property type="term" value="P:L-tryptophan biosynthetic process"/>
    <property type="evidence" value="ECO:0007669"/>
    <property type="project" value="UniProtKB-UniRule"/>
</dbReference>
<proteinExistence type="inferred from homology"/>
<keyword evidence="8 10" id="KW-0057">Aromatic amino acid biosynthesis</keyword>
<dbReference type="GO" id="GO:0004640">
    <property type="term" value="F:phosphoribosylanthranilate isomerase activity"/>
    <property type="evidence" value="ECO:0007669"/>
    <property type="project" value="UniProtKB-UniRule"/>
</dbReference>
<evidence type="ECO:0000313" key="12">
    <source>
        <dbReference type="EMBL" id="MBC1488009.1"/>
    </source>
</evidence>
<dbReference type="InterPro" id="IPR001240">
    <property type="entry name" value="PRAI_dom"/>
</dbReference>
<organism evidence="12 13">
    <name type="scientific">Listeria immobilis</name>
    <dbReference type="NCBI Taxonomy" id="2713502"/>
    <lineage>
        <taxon>Bacteria</taxon>
        <taxon>Bacillati</taxon>
        <taxon>Bacillota</taxon>
        <taxon>Bacilli</taxon>
        <taxon>Bacillales</taxon>
        <taxon>Listeriaceae</taxon>
        <taxon>Listeria</taxon>
    </lineage>
</organism>
<dbReference type="CDD" id="cd00405">
    <property type="entry name" value="PRAI"/>
    <property type="match status" value="1"/>
</dbReference>
<keyword evidence="7 10" id="KW-0822">Tryptophan biosynthesis</keyword>
<evidence type="ECO:0000313" key="13">
    <source>
        <dbReference type="Proteomes" id="UP000561617"/>
    </source>
</evidence>
<dbReference type="InterPro" id="IPR044643">
    <property type="entry name" value="TrpF_fam"/>
</dbReference>
<dbReference type="AlphaFoldDB" id="A0A7X0X5N7"/>
<dbReference type="PANTHER" id="PTHR42894">
    <property type="entry name" value="N-(5'-PHOSPHORIBOSYL)ANTHRANILATE ISOMERASE"/>
    <property type="match status" value="1"/>
</dbReference>
<protein>
    <recommendedName>
        <fullName evidence="5 10">N-(5'-phosphoribosyl)anthranilate isomerase</fullName>
        <shortName evidence="10">PRAI</shortName>
        <ecNumber evidence="4 10">5.3.1.24</ecNumber>
    </recommendedName>
</protein>
<reference evidence="12 13" key="1">
    <citation type="submission" date="2020-03" db="EMBL/GenBank/DDBJ databases">
        <title>Soil Listeria distribution.</title>
        <authorList>
            <person name="Liao J."/>
            <person name="Wiedmann M."/>
        </authorList>
    </citation>
    <scope>NUCLEOTIDE SEQUENCE [LARGE SCALE GENOMIC DNA]</scope>
    <source>
        <strain evidence="12 13">FSL L7-1554</strain>
    </source>
</reference>